<evidence type="ECO:0000256" key="15">
    <source>
        <dbReference type="PROSITE-ProRule" id="PRU00043"/>
    </source>
</evidence>
<dbReference type="GO" id="GO:0030057">
    <property type="term" value="C:desmosome"/>
    <property type="evidence" value="ECO:0007669"/>
    <property type="project" value="UniProtKB-SubCell"/>
</dbReference>
<feature type="region of interest" description="Disordered" evidence="18">
    <location>
        <begin position="1594"/>
        <end position="1910"/>
    </location>
</feature>
<dbReference type="PANTHER" id="PTHR24025:SF32">
    <property type="entry name" value="DESMOGLEIN-2"/>
    <property type="match status" value="1"/>
</dbReference>
<dbReference type="PRINTS" id="PR00205">
    <property type="entry name" value="CADHERIN"/>
</dbReference>
<feature type="compositionally biased region" description="Acidic residues" evidence="18">
    <location>
        <begin position="2029"/>
        <end position="2043"/>
    </location>
</feature>
<dbReference type="CDD" id="cd11304">
    <property type="entry name" value="Cadherin_repeat"/>
    <property type="match status" value="4"/>
</dbReference>
<feature type="compositionally biased region" description="Polar residues" evidence="18">
    <location>
        <begin position="780"/>
        <end position="795"/>
    </location>
</feature>
<protein>
    <submittedName>
        <fullName evidence="21">Uncharacterized LOC115157893</fullName>
    </submittedName>
</protein>
<dbReference type="Ensembl" id="ENSSTUT00000026134.1">
    <property type="protein sequence ID" value="ENSSTUP00000024925.1"/>
    <property type="gene ID" value="ENSSTUG00000010898.1"/>
</dbReference>
<keyword evidence="12" id="KW-1133">Transmembrane helix</keyword>
<evidence type="ECO:0000256" key="19">
    <source>
        <dbReference type="SAM" id="SignalP"/>
    </source>
</evidence>
<evidence type="ECO:0000256" key="14">
    <source>
        <dbReference type="ARBA" id="ARBA00023180"/>
    </source>
</evidence>
<dbReference type="SUPFAM" id="SSF49313">
    <property type="entry name" value="Cadherin-like"/>
    <property type="match status" value="5"/>
</dbReference>
<keyword evidence="11" id="KW-0965">Cell junction</keyword>
<keyword evidence="5 16" id="KW-0812">Transmembrane</keyword>
<feature type="region of interest" description="Disordered" evidence="18">
    <location>
        <begin position="979"/>
        <end position="1021"/>
    </location>
</feature>
<feature type="compositionally biased region" description="Polar residues" evidence="18">
    <location>
        <begin position="1003"/>
        <end position="1014"/>
    </location>
</feature>
<evidence type="ECO:0000259" key="20">
    <source>
        <dbReference type="PROSITE" id="PS50268"/>
    </source>
</evidence>
<keyword evidence="7 19" id="KW-0732">Signal</keyword>
<feature type="region of interest" description="Disordered" evidence="18">
    <location>
        <begin position="1243"/>
        <end position="1272"/>
    </location>
</feature>
<evidence type="ECO:0000256" key="2">
    <source>
        <dbReference type="ARBA" id="ARBA00004568"/>
    </source>
</evidence>
<evidence type="ECO:0000313" key="22">
    <source>
        <dbReference type="Proteomes" id="UP000472277"/>
    </source>
</evidence>
<feature type="domain" description="Cadherin" evidence="20">
    <location>
        <begin position="464"/>
        <end position="575"/>
    </location>
</feature>
<dbReference type="PROSITE" id="PS50268">
    <property type="entry name" value="CADHERIN_2"/>
    <property type="match status" value="4"/>
</dbReference>
<feature type="chain" id="PRO_5025385400" evidence="19">
    <location>
        <begin position="28"/>
        <end position="2138"/>
    </location>
</feature>
<dbReference type="GO" id="GO:0055113">
    <property type="term" value="P:epiboly involved in gastrulation with mouth forming second"/>
    <property type="evidence" value="ECO:0007669"/>
    <property type="project" value="UniProtKB-ARBA"/>
</dbReference>
<dbReference type="InterPro" id="IPR020894">
    <property type="entry name" value="Cadherin_CS"/>
</dbReference>
<evidence type="ECO:0000256" key="10">
    <source>
        <dbReference type="ARBA" id="ARBA00022889"/>
    </source>
</evidence>
<keyword evidence="6" id="KW-0479">Metal-binding</keyword>
<keyword evidence="22" id="KW-1185">Reference proteome</keyword>
<feature type="region of interest" description="Disordered" evidence="18">
    <location>
        <begin position="2013"/>
        <end position="2054"/>
    </location>
</feature>
<evidence type="ECO:0000256" key="5">
    <source>
        <dbReference type="ARBA" id="ARBA00022692"/>
    </source>
</evidence>
<evidence type="ECO:0000256" key="13">
    <source>
        <dbReference type="ARBA" id="ARBA00023136"/>
    </source>
</evidence>
<feature type="compositionally biased region" description="Acidic residues" evidence="18">
    <location>
        <begin position="1962"/>
        <end position="1974"/>
    </location>
</feature>
<keyword evidence="14" id="KW-0325">Glycoprotein</keyword>
<feature type="compositionally biased region" description="Low complexity" evidence="18">
    <location>
        <begin position="1411"/>
        <end position="1426"/>
    </location>
</feature>
<dbReference type="FunFam" id="2.60.40.60:FF:000068">
    <property type="entry name" value="Desmoglein 1"/>
    <property type="match status" value="1"/>
</dbReference>
<dbReference type="FunFam" id="4.10.900.10:FF:000003">
    <property type="entry name" value="Desmoglein 1"/>
    <property type="match status" value="1"/>
</dbReference>
<gene>
    <name evidence="21" type="primary">LOC115157893</name>
</gene>
<evidence type="ECO:0000256" key="11">
    <source>
        <dbReference type="ARBA" id="ARBA00022949"/>
    </source>
</evidence>
<feature type="compositionally biased region" description="Acidic residues" evidence="18">
    <location>
        <begin position="1625"/>
        <end position="1636"/>
    </location>
</feature>
<feature type="domain" description="Cadherin" evidence="20">
    <location>
        <begin position="67"/>
        <end position="149"/>
    </location>
</feature>
<feature type="compositionally biased region" description="Acidic residues" evidence="18">
    <location>
        <begin position="1861"/>
        <end position="1883"/>
    </location>
</feature>
<dbReference type="GO" id="GO:0007156">
    <property type="term" value="P:homophilic cell adhesion via plasma membrane adhesion molecules"/>
    <property type="evidence" value="ECO:0007669"/>
    <property type="project" value="InterPro"/>
</dbReference>
<dbReference type="InterPro" id="IPR002126">
    <property type="entry name" value="Cadherin-like_dom"/>
</dbReference>
<dbReference type="Pfam" id="PF00028">
    <property type="entry name" value="Cadherin"/>
    <property type="match status" value="2"/>
</dbReference>
<dbReference type="Pfam" id="PF01049">
    <property type="entry name" value="CADH_Y-type_LIR"/>
    <property type="match status" value="1"/>
</dbReference>
<evidence type="ECO:0000256" key="16">
    <source>
        <dbReference type="RuleBase" id="RU003318"/>
    </source>
</evidence>
<evidence type="ECO:0000313" key="21">
    <source>
        <dbReference type="Ensembl" id="ENSSTUP00000024925.1"/>
    </source>
</evidence>
<dbReference type="Gene3D" id="4.10.900.10">
    <property type="entry name" value="TCF3-CBD (Catenin binding domain)"/>
    <property type="match status" value="1"/>
</dbReference>
<feature type="domain" description="Cadherin" evidence="20">
    <location>
        <begin position="261"/>
        <end position="370"/>
    </location>
</feature>
<accession>A0A673XL16</accession>
<feature type="compositionally biased region" description="Acidic residues" evidence="18">
    <location>
        <begin position="1483"/>
        <end position="1497"/>
    </location>
</feature>
<evidence type="ECO:0000256" key="18">
    <source>
        <dbReference type="SAM" id="MobiDB-lite"/>
    </source>
</evidence>
<dbReference type="PROSITE" id="PS00232">
    <property type="entry name" value="CADHERIN_1"/>
    <property type="match status" value="2"/>
</dbReference>
<evidence type="ECO:0000256" key="9">
    <source>
        <dbReference type="ARBA" id="ARBA00022837"/>
    </source>
</evidence>
<reference evidence="21" key="2">
    <citation type="submission" date="2025-09" db="UniProtKB">
        <authorList>
            <consortium name="Ensembl"/>
        </authorList>
    </citation>
    <scope>IDENTIFICATION</scope>
</reference>
<proteinExistence type="predicted"/>
<comment type="function">
    <text evidence="17">A component of desmosome cell-cell junctions which are required for positive regulation of cellular adhesion. Involved in the interaction of plaque proteins and intermediate filaments mediating cell-cell adhesion.</text>
</comment>
<keyword evidence="3" id="KW-1003">Cell membrane</keyword>
<feature type="compositionally biased region" description="Polar residues" evidence="18">
    <location>
        <begin position="979"/>
        <end position="995"/>
    </location>
</feature>
<dbReference type="PANTHER" id="PTHR24025">
    <property type="entry name" value="DESMOGLEIN FAMILY MEMBER"/>
    <property type="match status" value="1"/>
</dbReference>
<dbReference type="InParanoid" id="A0A673XL16"/>
<feature type="compositionally biased region" description="Low complexity" evidence="18">
    <location>
        <begin position="2122"/>
        <end position="2132"/>
    </location>
</feature>
<dbReference type="GO" id="GO:0045216">
    <property type="term" value="P:cell-cell junction organization"/>
    <property type="evidence" value="ECO:0007669"/>
    <property type="project" value="UniProtKB-ARBA"/>
</dbReference>
<evidence type="ECO:0000256" key="7">
    <source>
        <dbReference type="ARBA" id="ARBA00022729"/>
    </source>
</evidence>
<sequence length="2138" mass="228777">MARARVRHAGVCLLLLLIVALVISADAEAEMRRKNLRRQKREWILPPAKIYENTDYTQREYIAKIRSDKDKEAKVEYYLAGKGADKPPFNLFIVNPENGFVRITGILDREKCPMYNLTGVARYRNGTLAEANIPLQIHVIDLNDNSPYFELHSGSIAESSKAGTEIMQIIGKDDDQEGSINSKIHYKIVSQKPAGSGAMFTIDENTGKLFVKDATLDRETHDSYTIIVQGTDLGGAAGGNTGTGTVEIKVLDINDNVPTLEKGQYAGKVDENIADVIVMRIKTVDRDLEHTDNWRAVFHITQGNEDGLFSIETDQDTNEGILKLIKAVDFEEVQKLELGIVIENVAPFVVGGAVAMDVDVNAGEGGGPGAGAGAGAGVGAGVDVGVGVGVDVGGDVGVNAGVDVNVDAGAGPGVGVGAGVKPGVGPGVKPDPNGKPKPKPKPKGGKNYPISIAVNNMPEGPAFKPSTKPVLVSEDPNKMPKDGVIASYPAVDGDTGEPAEDVRYAKAYDPDNWVTIDDKTAEIRLIKTPDRESKFLVNGTYFAKILVITQDMPSKTATGTIAIQVQDSNDHCPMLATTYESVCSGKHTVNATAFDEDVSPNGAPFTFTVVAEGTRGKWEIEHINGTTAVLRSTEALWPGEYEVRVAVADEQGLSCPEPQMFKVEVCTCLEGEDCGSRTISLRQKTTDAKIGTPAIGLLILASCVLLLVPLLLLFCQCRGAFADQFTDLPFDAKEYLISYHTEGKGEDKEVPLLSIPTTVTDGRAALGTESIQPANIATKSSHNTTNNIRQSSGVSSEDMHTLRREQSYRPMGMEMDYTYGLQNGGGVEANMGLGSSTMHSRYATHTSHVKQDNYEDMALPCAFLDGYYSQKVACASQNPPLKDSQLVYDYEGQGSPVGSVGCCSLLESDNDLQFLNDLGPKFKTLADICSPPKPHPKPQPKPRMVERILEPKHPEIKRESIVTASNVNITKSSVRNVNINQSSTSTSRVNISQTPPTSPPATGVSNFSNSQSATFPPPPTQTILLQQQPMYYTTMQPVVQPLMQPIQYVLADGASTTNLKRIVVLNSPPVSGSMGSLGGLVIQGNRVISETSTSPISPSSPGSPTMLGLGSPRSPGWIQGSLPRGGLGGLSVVGHSPDGNYVYMERQVNVSGEPQVGSGVPGVPSQGSLPRGAFLMKEAAPPQGVLGLAAQGVGGGGGGVYGVMPGHTFTRVRQVGGGPIGVGLAGMGPGRVGQIVIGSQELPMWVPQSPPGGRCEQRKGAAPTGESQPTRVTVEIPESFESVAEIERKLVFEGHSESGEQIEEEEEEEEEDEEEEQQEEENEEEEEEPLEQTKETAATEEEPVTLALASEPSTEQVEPSESLEHKLTDQSIESSHPTEEDASTQLNEVSGALDEEGLVDSEDQLSDEDVSMVVEASSEEASMSESDIIDLVGTDQPTEDEDFIDLVGTDQSAEEEDIIHLVGTDQPAEEEDILDLFGTGQQTEEESTELTLEEEVVSESQEVELTVDPVTNGQLEKGITETEEMMVSEAQQDQVTVDDITNSQEEGTAEAEIMSQLQLDVLTVDSLTDNQKEEGKAPEEVFLKSELLIAAYSALDGQEEEGSPEEELVSELQQNQPISHSVTDVQEEGSQGDEEAALSAQIGEVKGEMEEEVEEEMGGEEEEKVEVEGEVEEEMEGELAGELAGEVEGEVEEEMEGELAGELAGEVEGEVEEEVEEEVESSQVTEEEVEGEVEEEMEGELAGELAGEVEGEVEEEVEEEVESSQVTEEEVEGEVEEEMEGELAGELAGEVEGEVEEEVEEEVESSQVTEEEVEGEVEEDMEGEVEGEVEEMEGELEGKVAGEVESSLATEEDTSVVQIEAFDESAPEQEYTEVDQDIETSEETETRDSENIEDIPSWFTTGLMPTSGDGLIEEGTVVRESQVSVDQDLSGGADLVTVEGEVESVELVAEEAVCSALKATGDVEESEEEDDEVGESLVTSRQIAEIKTLRVEVDDSENVVGEEMESAVETVEEVKASADQQTESTVATEEVESPSEELAEELEVTSSTPEATGEIAVETGEAINAVAGAAVDDTVVEAAGETLGEATGEAAGTAGGSEQAPKPLASSFRNKFRMGSKKESTPKSPKSPKSPTAKCKQQ</sequence>
<feature type="compositionally biased region" description="Acidic residues" evidence="18">
    <location>
        <begin position="1649"/>
        <end position="1835"/>
    </location>
</feature>
<feature type="region of interest" description="Disordered" evidence="18">
    <location>
        <begin position="416"/>
        <end position="448"/>
    </location>
</feature>
<feature type="region of interest" description="Disordered" evidence="18">
    <location>
        <begin position="2078"/>
        <end position="2138"/>
    </location>
</feature>
<dbReference type="GeneTree" id="ENSGT01030000234624"/>
<dbReference type="InterPro" id="IPR000233">
    <property type="entry name" value="Cadherin_Y-type_LIR"/>
</dbReference>
<reference evidence="21" key="1">
    <citation type="submission" date="2025-08" db="UniProtKB">
        <authorList>
            <consortium name="Ensembl"/>
        </authorList>
    </citation>
    <scope>IDENTIFICATION</scope>
</reference>
<feature type="region of interest" description="Disordered" evidence="18">
    <location>
        <begin position="1959"/>
        <end position="1978"/>
    </location>
</feature>
<feature type="domain" description="Cadherin" evidence="20">
    <location>
        <begin position="148"/>
        <end position="260"/>
    </location>
</feature>
<dbReference type="Proteomes" id="UP000472277">
    <property type="component" value="Chromosome 22"/>
</dbReference>
<dbReference type="PRINTS" id="PR01818">
    <property type="entry name" value="DESMOCADHERN"/>
</dbReference>
<dbReference type="OMA" id="PEQEYTE"/>
<feature type="compositionally biased region" description="Acidic residues" evidence="18">
    <location>
        <begin position="1300"/>
        <end position="1330"/>
    </location>
</feature>
<keyword evidence="10 16" id="KW-0130">Cell adhesion</keyword>
<dbReference type="FunFam" id="2.60.40.60:FF:000011">
    <property type="entry name" value="Cadherin 1"/>
    <property type="match status" value="1"/>
</dbReference>
<evidence type="ECO:0000256" key="6">
    <source>
        <dbReference type="ARBA" id="ARBA00022723"/>
    </source>
</evidence>
<dbReference type="InterPro" id="IPR015919">
    <property type="entry name" value="Cadherin-like_sf"/>
</dbReference>
<feature type="region of interest" description="Disordered" evidence="18">
    <location>
        <begin position="780"/>
        <end position="801"/>
    </location>
</feature>
<feature type="region of interest" description="Disordered" evidence="18">
    <location>
        <begin position="1480"/>
        <end position="1502"/>
    </location>
</feature>
<comment type="subcellular location">
    <subcellularLocation>
        <location evidence="2">Cell junction</location>
        <location evidence="2">Desmosome</location>
    </subcellularLocation>
    <subcellularLocation>
        <location evidence="1 16">Cell membrane</location>
        <topology evidence="1 16">Single-pass type I membrane protein</topology>
    </subcellularLocation>
</comment>
<feature type="compositionally biased region" description="Gly residues" evidence="18">
    <location>
        <begin position="416"/>
        <end position="426"/>
    </location>
</feature>
<keyword evidence="4" id="KW-0165">Cleavage on pair of basic residues</keyword>
<dbReference type="InterPro" id="IPR050971">
    <property type="entry name" value="Cadherin-domain_protein"/>
</dbReference>
<evidence type="ECO:0000256" key="4">
    <source>
        <dbReference type="ARBA" id="ARBA00022685"/>
    </source>
</evidence>
<dbReference type="FunFam" id="2.60.40.60:FF:000031">
    <property type="entry name" value="Cadherin 3"/>
    <property type="match status" value="1"/>
</dbReference>
<dbReference type="GO" id="GO:0005886">
    <property type="term" value="C:plasma membrane"/>
    <property type="evidence" value="ECO:0007669"/>
    <property type="project" value="UniProtKB-SubCell"/>
</dbReference>
<feature type="signal peptide" evidence="19">
    <location>
        <begin position="1"/>
        <end position="27"/>
    </location>
</feature>
<feature type="compositionally biased region" description="Polar residues" evidence="18">
    <location>
        <begin position="1613"/>
        <end position="1624"/>
    </location>
</feature>
<dbReference type="GO" id="GO:0005509">
    <property type="term" value="F:calcium ion binding"/>
    <property type="evidence" value="ECO:0007669"/>
    <property type="project" value="UniProtKB-UniRule"/>
</dbReference>
<evidence type="ECO:0000256" key="17">
    <source>
        <dbReference type="RuleBase" id="RU004358"/>
    </source>
</evidence>
<feature type="compositionally biased region" description="Low complexity" evidence="18">
    <location>
        <begin position="2078"/>
        <end position="2092"/>
    </location>
</feature>
<dbReference type="Gene3D" id="2.60.40.60">
    <property type="entry name" value="Cadherins"/>
    <property type="match status" value="5"/>
</dbReference>
<dbReference type="InterPro" id="IPR027397">
    <property type="entry name" value="Catenin-bd_sf"/>
</dbReference>
<evidence type="ECO:0000256" key="12">
    <source>
        <dbReference type="ARBA" id="ARBA00022989"/>
    </source>
</evidence>
<organism evidence="21 22">
    <name type="scientific">Salmo trutta</name>
    <name type="common">Brown trout</name>
    <dbReference type="NCBI Taxonomy" id="8032"/>
    <lineage>
        <taxon>Eukaryota</taxon>
        <taxon>Metazoa</taxon>
        <taxon>Chordata</taxon>
        <taxon>Craniata</taxon>
        <taxon>Vertebrata</taxon>
        <taxon>Euteleostomi</taxon>
        <taxon>Actinopterygii</taxon>
        <taxon>Neopterygii</taxon>
        <taxon>Teleostei</taxon>
        <taxon>Protacanthopterygii</taxon>
        <taxon>Salmoniformes</taxon>
        <taxon>Salmonidae</taxon>
        <taxon>Salmoninae</taxon>
        <taxon>Salmo</taxon>
    </lineage>
</organism>
<feature type="compositionally biased region" description="Acidic residues" evidence="18">
    <location>
        <begin position="1597"/>
        <end position="1609"/>
    </location>
</feature>
<feature type="compositionally biased region" description="Acidic residues" evidence="18">
    <location>
        <begin position="1393"/>
        <end position="1410"/>
    </location>
</feature>
<dbReference type="FunFam" id="2.60.40.60:FF:000083">
    <property type="entry name" value="Desmoglein 1"/>
    <property type="match status" value="1"/>
</dbReference>
<evidence type="ECO:0000256" key="1">
    <source>
        <dbReference type="ARBA" id="ARBA00004251"/>
    </source>
</evidence>
<dbReference type="InterPro" id="IPR009122">
    <property type="entry name" value="Desmosomal_cadherin"/>
</dbReference>
<keyword evidence="13" id="KW-0472">Membrane</keyword>
<keyword evidence="8" id="KW-0677">Repeat</keyword>
<evidence type="ECO:0000256" key="8">
    <source>
        <dbReference type="ARBA" id="ARBA00022737"/>
    </source>
</evidence>
<name>A0A673XL16_SALTR</name>
<evidence type="ECO:0000256" key="3">
    <source>
        <dbReference type="ARBA" id="ARBA00022475"/>
    </source>
</evidence>
<feature type="region of interest" description="Disordered" evidence="18">
    <location>
        <begin position="474"/>
        <end position="497"/>
    </location>
</feature>
<dbReference type="SMART" id="SM00112">
    <property type="entry name" value="CA"/>
    <property type="match status" value="4"/>
</dbReference>
<keyword evidence="9 15" id="KW-0106">Calcium</keyword>
<dbReference type="FunFam" id="2.60.40.60:FF:000074">
    <property type="entry name" value="Desmoglein 4"/>
    <property type="match status" value="1"/>
</dbReference>
<feature type="region of interest" description="Disordered" evidence="18">
    <location>
        <begin position="1294"/>
        <end position="1427"/>
    </location>
</feature>